<evidence type="ECO:0000313" key="2">
    <source>
        <dbReference type="Proteomes" id="UP001369082"/>
    </source>
</evidence>
<dbReference type="RefSeq" id="WP_341596396.1">
    <property type="nucleotide sequence ID" value="NZ_JBAKAZ010000005.1"/>
</dbReference>
<accession>A0ABU9GMB8</accession>
<protein>
    <recommendedName>
        <fullName evidence="3">HTH-type transcriptional regulator/antitoxin HigA</fullName>
    </recommendedName>
</protein>
<name>A0ABU9GMB8_9GAMM</name>
<evidence type="ECO:0008006" key="3">
    <source>
        <dbReference type="Google" id="ProtNLM"/>
    </source>
</evidence>
<sequence>MSETEYKIVMKSIEHIFDAVPNTQEGHEIEKLILLAEAYENKHVLV</sequence>
<evidence type="ECO:0000313" key="1">
    <source>
        <dbReference type="EMBL" id="MEL0628442.1"/>
    </source>
</evidence>
<keyword evidence="2" id="KW-1185">Reference proteome</keyword>
<dbReference type="Proteomes" id="UP001369082">
    <property type="component" value="Unassembled WGS sequence"/>
</dbReference>
<reference evidence="1 2" key="1">
    <citation type="submission" date="2024-02" db="EMBL/GenBank/DDBJ databases">
        <title>Bacteria isolated from the canopy kelp, Nereocystis luetkeana.</title>
        <authorList>
            <person name="Pfister C.A."/>
            <person name="Younker I.T."/>
            <person name="Light S.H."/>
        </authorList>
    </citation>
    <scope>NUCLEOTIDE SEQUENCE [LARGE SCALE GENOMIC DNA]</scope>
    <source>
        <strain evidence="1 2">TI.1.05</strain>
    </source>
</reference>
<gene>
    <name evidence="1" type="ORF">V6256_02385</name>
</gene>
<organism evidence="1 2">
    <name type="scientific">Psychromonas aquatilis</name>
    <dbReference type="NCBI Taxonomy" id="2005072"/>
    <lineage>
        <taxon>Bacteria</taxon>
        <taxon>Pseudomonadati</taxon>
        <taxon>Pseudomonadota</taxon>
        <taxon>Gammaproteobacteria</taxon>
        <taxon>Alteromonadales</taxon>
        <taxon>Psychromonadaceae</taxon>
        <taxon>Psychromonas</taxon>
    </lineage>
</organism>
<dbReference type="EMBL" id="JBAKAZ010000005">
    <property type="protein sequence ID" value="MEL0628442.1"/>
    <property type="molecule type" value="Genomic_DNA"/>
</dbReference>
<proteinExistence type="predicted"/>
<comment type="caution">
    <text evidence="1">The sequence shown here is derived from an EMBL/GenBank/DDBJ whole genome shotgun (WGS) entry which is preliminary data.</text>
</comment>